<evidence type="ECO:0000313" key="3">
    <source>
        <dbReference type="Proteomes" id="UP000251889"/>
    </source>
</evidence>
<reference evidence="2 3" key="1">
    <citation type="submission" date="2018-06" db="EMBL/GenBank/DDBJ databases">
        <title>Chryseolinea flavus sp. nov., a member of the phylum Bacteroidetes isolated from soil.</title>
        <authorList>
            <person name="Li Y."/>
            <person name="Wang J."/>
        </authorList>
    </citation>
    <scope>NUCLEOTIDE SEQUENCE [LARGE SCALE GENOMIC DNA]</scope>
    <source>
        <strain evidence="2 3">SDU1-6</strain>
    </source>
</reference>
<keyword evidence="1" id="KW-0175">Coiled coil</keyword>
<evidence type="ECO:0000313" key="2">
    <source>
        <dbReference type="EMBL" id="RAV98387.1"/>
    </source>
</evidence>
<name>A0A364XVN1_9BACT</name>
<accession>A0A364XVN1</accession>
<dbReference type="OrthoDB" id="1467026at2"/>
<keyword evidence="3" id="KW-1185">Reference proteome</keyword>
<sequence length="190" mass="21653">MKKLALSALTMIALGTVFVTGCKSKKEVKAPKGEVEVSVPCSGPDFFTTNKFFRANSIGESEDQVVSKKKALTNARNELAQAIQTTVKTVTDNYVNSREMNNREEVEERFESLNREVVDQTISGVRTICEKLMKTAEGRYKTYIAIELSADELVSKYNERISKDERLKIDYDYEKFKETFEKEMEKMGNN</sequence>
<dbReference type="PROSITE" id="PS51257">
    <property type="entry name" value="PROKAR_LIPOPROTEIN"/>
    <property type="match status" value="1"/>
</dbReference>
<dbReference type="RefSeq" id="WP_112749472.1">
    <property type="nucleotide sequence ID" value="NZ_QMFY01000018.1"/>
</dbReference>
<comment type="caution">
    <text evidence="2">The sequence shown here is derived from an EMBL/GenBank/DDBJ whole genome shotgun (WGS) entry which is preliminary data.</text>
</comment>
<dbReference type="AlphaFoldDB" id="A0A364XVN1"/>
<organism evidence="2 3">
    <name type="scientific">Pseudochryseolinea flava</name>
    <dbReference type="NCBI Taxonomy" id="2059302"/>
    <lineage>
        <taxon>Bacteria</taxon>
        <taxon>Pseudomonadati</taxon>
        <taxon>Bacteroidota</taxon>
        <taxon>Cytophagia</taxon>
        <taxon>Cytophagales</taxon>
        <taxon>Fulvivirgaceae</taxon>
        <taxon>Pseudochryseolinea</taxon>
    </lineage>
</organism>
<gene>
    <name evidence="2" type="ORF">DQQ10_23965</name>
</gene>
<evidence type="ECO:0000256" key="1">
    <source>
        <dbReference type="SAM" id="Coils"/>
    </source>
</evidence>
<dbReference type="Proteomes" id="UP000251889">
    <property type="component" value="Unassembled WGS sequence"/>
</dbReference>
<feature type="coiled-coil region" evidence="1">
    <location>
        <begin position="96"/>
        <end position="123"/>
    </location>
</feature>
<protein>
    <recommendedName>
        <fullName evidence="4">LPP20 lipoprotein</fullName>
    </recommendedName>
</protein>
<evidence type="ECO:0008006" key="4">
    <source>
        <dbReference type="Google" id="ProtNLM"/>
    </source>
</evidence>
<proteinExistence type="predicted"/>
<dbReference type="EMBL" id="QMFY01000018">
    <property type="protein sequence ID" value="RAV98387.1"/>
    <property type="molecule type" value="Genomic_DNA"/>
</dbReference>